<dbReference type="SUPFAM" id="SSF53300">
    <property type="entry name" value="vWA-like"/>
    <property type="match status" value="1"/>
</dbReference>
<feature type="non-terminal residue" evidence="2">
    <location>
        <position position="1"/>
    </location>
</feature>
<gene>
    <name evidence="2" type="ORF">PLOB_00017617</name>
</gene>
<dbReference type="InterPro" id="IPR050525">
    <property type="entry name" value="ECM_Assembly_Org"/>
</dbReference>
<accession>A0ABN8NGA1</accession>
<protein>
    <recommendedName>
        <fullName evidence="1">VWFA domain-containing protein</fullName>
    </recommendedName>
</protein>
<keyword evidence="3" id="KW-1185">Reference proteome</keyword>
<feature type="domain" description="VWFA" evidence="1">
    <location>
        <begin position="9"/>
        <end position="177"/>
    </location>
</feature>
<dbReference type="SMART" id="SM00327">
    <property type="entry name" value="VWA"/>
    <property type="match status" value="1"/>
</dbReference>
<dbReference type="Pfam" id="PF00092">
    <property type="entry name" value="VWA"/>
    <property type="match status" value="1"/>
</dbReference>
<dbReference type="InterPro" id="IPR036465">
    <property type="entry name" value="vWFA_dom_sf"/>
</dbReference>
<dbReference type="PROSITE" id="PS50234">
    <property type="entry name" value="VWFA"/>
    <property type="match status" value="1"/>
</dbReference>
<proteinExistence type="predicted"/>
<dbReference type="PANTHER" id="PTHR24020:SF20">
    <property type="entry name" value="PH DOMAIN-CONTAINING PROTEIN"/>
    <property type="match status" value="1"/>
</dbReference>
<organism evidence="2 3">
    <name type="scientific">Porites lobata</name>
    <dbReference type="NCBI Taxonomy" id="104759"/>
    <lineage>
        <taxon>Eukaryota</taxon>
        <taxon>Metazoa</taxon>
        <taxon>Cnidaria</taxon>
        <taxon>Anthozoa</taxon>
        <taxon>Hexacorallia</taxon>
        <taxon>Scleractinia</taxon>
        <taxon>Fungiina</taxon>
        <taxon>Poritidae</taxon>
        <taxon>Porites</taxon>
    </lineage>
</organism>
<dbReference type="PANTHER" id="PTHR24020">
    <property type="entry name" value="COLLAGEN ALPHA"/>
    <property type="match status" value="1"/>
</dbReference>
<dbReference type="Gene3D" id="3.40.50.410">
    <property type="entry name" value="von Willebrand factor, type A domain"/>
    <property type="match status" value="1"/>
</dbReference>
<name>A0ABN8NGA1_9CNID</name>
<evidence type="ECO:0000313" key="2">
    <source>
        <dbReference type="EMBL" id="CAH3108409.1"/>
    </source>
</evidence>
<reference evidence="2 3" key="1">
    <citation type="submission" date="2022-05" db="EMBL/GenBank/DDBJ databases">
        <authorList>
            <consortium name="Genoscope - CEA"/>
            <person name="William W."/>
        </authorList>
    </citation>
    <scope>NUCLEOTIDE SEQUENCE [LARGE SCALE GENOMIC DNA]</scope>
</reference>
<dbReference type="InterPro" id="IPR002035">
    <property type="entry name" value="VWF_A"/>
</dbReference>
<evidence type="ECO:0000313" key="3">
    <source>
        <dbReference type="Proteomes" id="UP001159405"/>
    </source>
</evidence>
<comment type="caution">
    <text evidence="2">The sequence shown here is derived from an EMBL/GenBank/DDBJ whole genome shotgun (WGS) entry which is preliminary data.</text>
</comment>
<sequence length="181" mass="19761">HTVCNAKLDLVLVVDTVPVVRRGFSFIRRFLLQLVDSFTISVQNVRLGLVVNSNRPQVKLTLGQYISRKKIKRILGLLQPFGTARRTGMALKLALRRIFAASKGKKTLILVTSGRSSDRVLGPIQRLVAKGVDVFSVGVGPAAVLSEILTTAKDPQHAYKISFKGLATIVKRITDKVCAGL</sequence>
<dbReference type="Proteomes" id="UP001159405">
    <property type="component" value="Unassembled WGS sequence"/>
</dbReference>
<dbReference type="EMBL" id="CALNXK010000021">
    <property type="protein sequence ID" value="CAH3108409.1"/>
    <property type="molecule type" value="Genomic_DNA"/>
</dbReference>
<evidence type="ECO:0000259" key="1">
    <source>
        <dbReference type="PROSITE" id="PS50234"/>
    </source>
</evidence>